<feature type="compositionally biased region" description="Low complexity" evidence="1">
    <location>
        <begin position="658"/>
        <end position="669"/>
    </location>
</feature>
<dbReference type="EMBL" id="CANTFL010000090">
    <property type="protein sequence ID" value="CAI5713575.1"/>
    <property type="molecule type" value="Genomic_DNA"/>
</dbReference>
<feature type="compositionally biased region" description="Acidic residues" evidence="1">
    <location>
        <begin position="670"/>
        <end position="680"/>
    </location>
</feature>
<evidence type="ECO:0000313" key="2">
    <source>
        <dbReference type="EMBL" id="CAI5713575.1"/>
    </source>
</evidence>
<gene>
    <name evidence="2" type="ORF">HBR001_LOCUS1073</name>
</gene>
<dbReference type="Proteomes" id="UP001162031">
    <property type="component" value="Unassembled WGS sequence"/>
</dbReference>
<feature type="region of interest" description="Disordered" evidence="1">
    <location>
        <begin position="1"/>
        <end position="20"/>
    </location>
</feature>
<dbReference type="AlphaFoldDB" id="A0AAV0T2U6"/>
<name>A0AAV0T2U6_HYABA</name>
<reference evidence="2" key="1">
    <citation type="submission" date="2022-12" db="EMBL/GenBank/DDBJ databases">
        <authorList>
            <person name="Webb A."/>
        </authorList>
    </citation>
    <scope>NUCLEOTIDE SEQUENCE</scope>
    <source>
        <strain evidence="2">Hp1</strain>
    </source>
</reference>
<comment type="caution">
    <text evidence="2">The sequence shown here is derived from an EMBL/GenBank/DDBJ whole genome shotgun (WGS) entry which is preliminary data.</text>
</comment>
<keyword evidence="3" id="KW-1185">Reference proteome</keyword>
<proteinExistence type="predicted"/>
<evidence type="ECO:0000256" key="1">
    <source>
        <dbReference type="SAM" id="MobiDB-lite"/>
    </source>
</evidence>
<evidence type="ECO:0000313" key="3">
    <source>
        <dbReference type="Proteomes" id="UP001162031"/>
    </source>
</evidence>
<feature type="compositionally biased region" description="Low complexity" evidence="1">
    <location>
        <begin position="681"/>
        <end position="693"/>
    </location>
</feature>
<feature type="region of interest" description="Disordered" evidence="1">
    <location>
        <begin position="657"/>
        <end position="693"/>
    </location>
</feature>
<organism evidence="2 3">
    <name type="scientific">Hyaloperonospora brassicae</name>
    <name type="common">Brassica downy mildew</name>
    <name type="synonym">Peronospora brassicae</name>
    <dbReference type="NCBI Taxonomy" id="162125"/>
    <lineage>
        <taxon>Eukaryota</taxon>
        <taxon>Sar</taxon>
        <taxon>Stramenopiles</taxon>
        <taxon>Oomycota</taxon>
        <taxon>Peronosporomycetes</taxon>
        <taxon>Peronosporales</taxon>
        <taxon>Peronosporaceae</taxon>
        <taxon>Hyaloperonospora</taxon>
    </lineage>
</organism>
<feature type="compositionally biased region" description="Polar residues" evidence="1">
    <location>
        <begin position="1"/>
        <end position="15"/>
    </location>
</feature>
<sequence length="717" mass="79690">MVSPRTTDATQQSRPMGSHDATSAKLLLSFRTLKNALQSTRINDDEEAVLVTRMCVNPRYVDEFERLLRLILKTTHTAGHVSTCVVRPPPGEFTYTSIVKYSNLHVMRQTYPSSIEDGVEFYNLLAARDSLLLGPPMYQLEAGIFGTWIESDGNTKPMWGDDPEEDASCLVHQQRVPGPYCNDSCENPRGLSVRASFVAPTKTFQLFRQRYQRNNKKGGQKNLRCFPCCRNGRHVSSGFCGDSIKVHVAVTRVTESGGVKICPIHTTRPGVLAFARFLNLDGAFDPTVSGPEVVPGQTIEKTNVLAWVRDKQHPMSPLFPGILRGAAMETLSQSAIFEFNAECKAWHYGWTAPRGQGLSGNDTRHVLEVLFMKPMGSYMYCLERLRSDGFSIYSSRRANPAAIKPEVDAFDKQELGDKRNHKRKRMAHAENADLTPLGVPVMPQSPASPVSTIALSCPISSPIFSPAKENMKNGRRQSVTPAMRINTVPTLSTGFVEYPSSMPDVLPFKMESMVGSVSSSPMAVCPPPSSVPVDSVSASFDYQGLQNLTCSNGLPPNESAQQQLQQQLGRQQRQLLIDQQHQQLCRHRREQEELLQHKQRLIQQLAEQMMISQQHEQQLHVNDPQGSEELQNHSLFQEEQPARRVVSTDELPWTELYSLFDPSPLSPTTTDDDPDNDEESLSSSSSSPAPFSTANVSMEFSVPSVPSVPQTVLNDLS</sequence>
<accession>A0AAV0T2U6</accession>
<protein>
    <submittedName>
        <fullName evidence="2">Uncharacterized protein</fullName>
    </submittedName>
</protein>